<dbReference type="Pfam" id="PF19456">
    <property type="entry name" value="MobI"/>
    <property type="match status" value="1"/>
</dbReference>
<accession>A0ABS7EGE9</accession>
<gene>
    <name evidence="1" type="ORF">K0504_10065</name>
</gene>
<reference evidence="1" key="1">
    <citation type="submission" date="2021-07" db="EMBL/GenBank/DDBJ databases">
        <title>Neiella marina sp. nov., isolated from the intestinal content of sea cucumber Apostichopus japonicus.</title>
        <authorList>
            <person name="Bai X."/>
        </authorList>
    </citation>
    <scope>NUCLEOTIDE SEQUENCE</scope>
    <source>
        <strain evidence="1">126</strain>
    </source>
</reference>
<dbReference type="Proteomes" id="UP001166251">
    <property type="component" value="Unassembled WGS sequence"/>
</dbReference>
<evidence type="ECO:0000313" key="2">
    <source>
        <dbReference type="Proteomes" id="UP001166251"/>
    </source>
</evidence>
<dbReference type="EMBL" id="JAHZSS010000010">
    <property type="protein sequence ID" value="MBW8191383.1"/>
    <property type="molecule type" value="Genomic_DNA"/>
</dbReference>
<protein>
    <submittedName>
        <fullName evidence="1">Uncharacterized protein</fullName>
    </submittedName>
</protein>
<proteinExistence type="predicted"/>
<name>A0ABS7EGE9_9GAMM</name>
<dbReference type="InterPro" id="IPR045809">
    <property type="entry name" value="MobI"/>
</dbReference>
<evidence type="ECO:0000313" key="1">
    <source>
        <dbReference type="EMBL" id="MBW8191383.1"/>
    </source>
</evidence>
<dbReference type="RefSeq" id="WP_220104066.1">
    <property type="nucleotide sequence ID" value="NZ_JAHZSS010000010.1"/>
</dbReference>
<keyword evidence="2" id="KW-1185">Reference proteome</keyword>
<organism evidence="1 2">
    <name type="scientific">Neiella holothuriorum</name>
    <dbReference type="NCBI Taxonomy" id="2870530"/>
    <lineage>
        <taxon>Bacteria</taxon>
        <taxon>Pseudomonadati</taxon>
        <taxon>Pseudomonadota</taxon>
        <taxon>Gammaproteobacteria</taxon>
        <taxon>Alteromonadales</taxon>
        <taxon>Echinimonadaceae</taxon>
        <taxon>Neiella</taxon>
    </lineage>
</organism>
<comment type="caution">
    <text evidence="1">The sequence shown here is derived from an EMBL/GenBank/DDBJ whole genome shotgun (WGS) entry which is preliminary data.</text>
</comment>
<sequence>MTIDIPLLQETVTQQLELCQRQTDELAEEAQMIIDSYFTWWKFENQQRLNLQKQSGNSNATELGNVAPRIRRRTDQGESGKLYIEWVEYPNGRRKGEARRWGNVIKPTARGYTEKQLATKATAWEMERVSCVEAELKPIRELLDVIHAQRVAIARFQRKHTTEE</sequence>